<reference evidence="2" key="2">
    <citation type="submission" date="2025-08" db="UniProtKB">
        <authorList>
            <consortium name="Ensembl"/>
        </authorList>
    </citation>
    <scope>IDENTIFICATION</scope>
</reference>
<evidence type="ECO:0000313" key="3">
    <source>
        <dbReference type="Proteomes" id="UP000472276"/>
    </source>
</evidence>
<keyword evidence="3" id="KW-1185">Reference proteome</keyword>
<name>A0AAZ1XJE3_OREAU</name>
<dbReference type="Ensembl" id="ENSOABT00000081170.1">
    <property type="protein sequence ID" value="ENSOABP00000067743.1"/>
    <property type="gene ID" value="ENSOABG00000037295.1"/>
</dbReference>
<proteinExistence type="predicted"/>
<reference evidence="3" key="1">
    <citation type="submission" date="2020-03" db="EMBL/GenBank/DDBJ databases">
        <title>Evolution of repeat sequences and sex chromosomes of tilapia species revealed by chromosome-level genomes.</title>
        <authorList>
            <person name="Xu L."/>
            <person name="Tao W."/>
            <person name="Wang D."/>
            <person name="Zhou Q."/>
        </authorList>
    </citation>
    <scope>NUCLEOTIDE SEQUENCE [LARGE SCALE GENOMIC DNA]</scope>
    <source>
        <strain evidence="3">Israel</strain>
    </source>
</reference>
<reference evidence="2" key="3">
    <citation type="submission" date="2025-09" db="UniProtKB">
        <authorList>
            <consortium name="Ensembl"/>
        </authorList>
    </citation>
    <scope>IDENTIFICATION</scope>
</reference>
<sequence>HPSCRTSISGVAVRVTVSSVQLTIKANLCMTCRSRYFLQVAKRLSLSSSFPTGGIRMRPQVPVSRFPLMPPPYTQTKPWRRSTAWWTMARAKSRSGVLRMVQMCPWIPPPMVTSMGETVTSSSTATDRDHGSSTSYTHGG</sequence>
<dbReference type="AlphaFoldDB" id="A0AAZ1XJE3"/>
<evidence type="ECO:0000313" key="2">
    <source>
        <dbReference type="Ensembl" id="ENSOABP00000067743.1"/>
    </source>
</evidence>
<accession>A0AAZ1XJE3</accession>
<dbReference type="Proteomes" id="UP000472276">
    <property type="component" value="Unassembled WGS sequence"/>
</dbReference>
<feature type="region of interest" description="Disordered" evidence="1">
    <location>
        <begin position="115"/>
        <end position="140"/>
    </location>
</feature>
<feature type="compositionally biased region" description="Polar residues" evidence="1">
    <location>
        <begin position="115"/>
        <end position="125"/>
    </location>
</feature>
<evidence type="ECO:0000256" key="1">
    <source>
        <dbReference type="SAM" id="MobiDB-lite"/>
    </source>
</evidence>
<protein>
    <submittedName>
        <fullName evidence="2">Uncharacterized protein</fullName>
    </submittedName>
</protein>
<organism evidence="2 3">
    <name type="scientific">Oreochromis aureus</name>
    <name type="common">Israeli tilapia</name>
    <name type="synonym">Chromis aureus</name>
    <dbReference type="NCBI Taxonomy" id="47969"/>
    <lineage>
        <taxon>Eukaryota</taxon>
        <taxon>Metazoa</taxon>
        <taxon>Chordata</taxon>
        <taxon>Craniata</taxon>
        <taxon>Vertebrata</taxon>
        <taxon>Euteleostomi</taxon>
        <taxon>Actinopterygii</taxon>
        <taxon>Neopterygii</taxon>
        <taxon>Teleostei</taxon>
        <taxon>Neoteleostei</taxon>
        <taxon>Acanthomorphata</taxon>
        <taxon>Ovalentaria</taxon>
        <taxon>Cichlomorphae</taxon>
        <taxon>Cichliformes</taxon>
        <taxon>Cichlidae</taxon>
        <taxon>African cichlids</taxon>
        <taxon>Pseudocrenilabrinae</taxon>
        <taxon>Oreochromini</taxon>
        <taxon>Oreochromis</taxon>
    </lineage>
</organism>